<dbReference type="HOGENOM" id="CLU_1882706_0_0_0"/>
<dbReference type="RefSeq" id="WP_013451172.1">
    <property type="nucleotide sequence ID" value="NC_014758.1"/>
</dbReference>
<reference evidence="2 3" key="2">
    <citation type="journal article" date="2011" name="Stand. Genomic Sci.">
        <title>Complete genome sequence of Calditerrivibrio nitroreducens type strain (Yu37-1).</title>
        <authorList>
            <person name="Pitluck S."/>
            <person name="Sikorski J."/>
            <person name="Zeytun A."/>
            <person name="Lapidus A."/>
            <person name="Nolan M."/>
            <person name="Lucas S."/>
            <person name="Hammon N."/>
            <person name="Deshpande S."/>
            <person name="Cheng J.F."/>
            <person name="Tapia R."/>
            <person name="Han C."/>
            <person name="Goodwin L."/>
            <person name="Liolios K."/>
            <person name="Pagani I."/>
            <person name="Ivanova N."/>
            <person name="Mavromatis K."/>
            <person name="Pati A."/>
            <person name="Chen A."/>
            <person name="Palaniappan K."/>
            <person name="Hauser L."/>
            <person name="Chang Y.J."/>
            <person name="Jeffries C.D."/>
            <person name="Detter J.C."/>
            <person name="Brambilla E."/>
            <person name="Djao O.D."/>
            <person name="Rohde M."/>
            <person name="Spring S."/>
            <person name="Goker M."/>
            <person name="Woyke T."/>
            <person name="Bristow J."/>
            <person name="Eisen J.A."/>
            <person name="Markowitz V."/>
            <person name="Hugenholtz P."/>
            <person name="Kyrpides N.C."/>
            <person name="Klenk H.P."/>
            <person name="Land M."/>
        </authorList>
    </citation>
    <scope>NUCLEOTIDE SEQUENCE [LARGE SCALE GENOMIC DNA]</scope>
    <source>
        <strain evidence="3">DSM 19672 / NBRC 101217 / Yu37-1</strain>
    </source>
</reference>
<sequence>MTNDTVKPIFIDKIFLYGTLKSDGIFYQLFSKFVLKNEPAYTIGTLGLRKGYPTFYDRGNYKVFGELIHVYNIDQVMDFLEPQYNDKCKKIITVYTEATNEPIKAYCFVCSKPMDGVKIIESGYWDNKKARIEELI</sequence>
<evidence type="ECO:0000259" key="1">
    <source>
        <dbReference type="Pfam" id="PF06094"/>
    </source>
</evidence>
<dbReference type="KEGG" id="cni:Calni_1048"/>
<organism evidence="2 3">
    <name type="scientific">Calditerrivibrio nitroreducens (strain DSM 19672 / NBRC 101217 / Yu37-1)</name>
    <dbReference type="NCBI Taxonomy" id="768670"/>
    <lineage>
        <taxon>Bacteria</taxon>
        <taxon>Pseudomonadati</taxon>
        <taxon>Deferribacterota</taxon>
        <taxon>Deferribacteres</taxon>
        <taxon>Deferribacterales</taxon>
        <taxon>Calditerrivibrionaceae</taxon>
    </lineage>
</organism>
<dbReference type="EMBL" id="CP002347">
    <property type="protein sequence ID" value="ADR18959.1"/>
    <property type="molecule type" value="Genomic_DNA"/>
</dbReference>
<proteinExistence type="predicted"/>
<name>E4TI43_CALNY</name>
<feature type="domain" description="Gamma-glutamylcyclotransferase AIG2-like" evidence="1">
    <location>
        <begin position="14"/>
        <end position="126"/>
    </location>
</feature>
<dbReference type="STRING" id="768670.Calni_1048"/>
<dbReference type="InterPro" id="IPR036568">
    <property type="entry name" value="GGCT-like_sf"/>
</dbReference>
<reference key="1">
    <citation type="submission" date="2010-11" db="EMBL/GenBank/DDBJ databases">
        <title>The complete genome of chromosome of Calditerrivibrio nitroreducens DSM 19672.</title>
        <authorList>
            <consortium name="US DOE Joint Genome Institute (JGI-PGF)"/>
            <person name="Lucas S."/>
            <person name="Copeland A."/>
            <person name="Lapidus A."/>
            <person name="Bruce D."/>
            <person name="Goodwin L."/>
            <person name="Pitluck S."/>
            <person name="Kyrpides N."/>
            <person name="Mavromatis K."/>
            <person name="Ivanova N."/>
            <person name="Mikhailova N."/>
            <person name="Zeytun A."/>
            <person name="Brettin T."/>
            <person name="Detter J.C."/>
            <person name="Tapia R."/>
            <person name="Han C."/>
            <person name="Land M."/>
            <person name="Hauser L."/>
            <person name="Markowitz V."/>
            <person name="Cheng J.-F."/>
            <person name="Hugenholtz P."/>
            <person name="Woyke T."/>
            <person name="Wu D."/>
            <person name="Spring S."/>
            <person name="Schroeder M."/>
            <person name="Brambilla E."/>
            <person name="Klenk H.-P."/>
            <person name="Eisen J.A."/>
        </authorList>
    </citation>
    <scope>NUCLEOTIDE SEQUENCE [LARGE SCALE GENOMIC DNA]</scope>
    <source>
        <strain>DSM 19672</strain>
    </source>
</reference>
<dbReference type="SUPFAM" id="SSF110857">
    <property type="entry name" value="Gamma-glutamyl cyclotransferase-like"/>
    <property type="match status" value="1"/>
</dbReference>
<dbReference type="AlphaFoldDB" id="E4TI43"/>
<protein>
    <recommendedName>
        <fullName evidence="1">Gamma-glutamylcyclotransferase AIG2-like domain-containing protein</fullName>
    </recommendedName>
</protein>
<evidence type="ECO:0000313" key="3">
    <source>
        <dbReference type="Proteomes" id="UP000007039"/>
    </source>
</evidence>
<dbReference type="InterPro" id="IPR013024">
    <property type="entry name" value="GGCT-like"/>
</dbReference>
<accession>E4TI43</accession>
<keyword evidence="3" id="KW-1185">Reference proteome</keyword>
<gene>
    <name evidence="2" type="ordered locus">Calni_1048</name>
</gene>
<dbReference type="OrthoDB" id="8538589at2"/>
<dbReference type="Gene3D" id="3.10.490.10">
    <property type="entry name" value="Gamma-glutamyl cyclotransferase-like"/>
    <property type="match status" value="1"/>
</dbReference>
<evidence type="ECO:0000313" key="2">
    <source>
        <dbReference type="EMBL" id="ADR18959.1"/>
    </source>
</evidence>
<dbReference type="CDD" id="cd06661">
    <property type="entry name" value="GGCT_like"/>
    <property type="match status" value="1"/>
</dbReference>
<dbReference type="InterPro" id="IPR009288">
    <property type="entry name" value="AIG2-like_dom"/>
</dbReference>
<dbReference type="eggNOG" id="COG2105">
    <property type="taxonomic scope" value="Bacteria"/>
</dbReference>
<dbReference type="Proteomes" id="UP000007039">
    <property type="component" value="Chromosome"/>
</dbReference>
<dbReference type="Pfam" id="PF06094">
    <property type="entry name" value="GGACT"/>
    <property type="match status" value="1"/>
</dbReference>